<evidence type="ECO:0000313" key="1">
    <source>
        <dbReference type="EMBL" id="KAJ7380355.1"/>
    </source>
</evidence>
<gene>
    <name evidence="1" type="ORF">OS493_008807</name>
</gene>
<dbReference type="Proteomes" id="UP001163046">
    <property type="component" value="Unassembled WGS sequence"/>
</dbReference>
<reference evidence="1" key="1">
    <citation type="submission" date="2023-01" db="EMBL/GenBank/DDBJ databases">
        <title>Genome assembly of the deep-sea coral Lophelia pertusa.</title>
        <authorList>
            <person name="Herrera S."/>
            <person name="Cordes E."/>
        </authorList>
    </citation>
    <scope>NUCLEOTIDE SEQUENCE</scope>
    <source>
        <strain evidence="1">USNM1676648</strain>
        <tissue evidence="1">Polyp</tissue>
    </source>
</reference>
<proteinExistence type="predicted"/>
<dbReference type="EMBL" id="MU826353">
    <property type="protein sequence ID" value="KAJ7380355.1"/>
    <property type="molecule type" value="Genomic_DNA"/>
</dbReference>
<dbReference type="AlphaFoldDB" id="A0A9X0CYL6"/>
<sequence length="82" mass="9261">MNKGVKNRGLMNWGLMNRGLYIRGFLVNRGLLYILTGGQETCDIVAKKLYLVTEISGITVCFDRCFKRTVNQETSAAFLCVH</sequence>
<keyword evidence="2" id="KW-1185">Reference proteome</keyword>
<protein>
    <submittedName>
        <fullName evidence="1">Uncharacterized protein</fullName>
    </submittedName>
</protein>
<name>A0A9X0CYL6_9CNID</name>
<comment type="caution">
    <text evidence="1">The sequence shown here is derived from an EMBL/GenBank/DDBJ whole genome shotgun (WGS) entry which is preliminary data.</text>
</comment>
<accession>A0A9X0CYL6</accession>
<organism evidence="1 2">
    <name type="scientific">Desmophyllum pertusum</name>
    <dbReference type="NCBI Taxonomy" id="174260"/>
    <lineage>
        <taxon>Eukaryota</taxon>
        <taxon>Metazoa</taxon>
        <taxon>Cnidaria</taxon>
        <taxon>Anthozoa</taxon>
        <taxon>Hexacorallia</taxon>
        <taxon>Scleractinia</taxon>
        <taxon>Caryophylliina</taxon>
        <taxon>Caryophylliidae</taxon>
        <taxon>Desmophyllum</taxon>
    </lineage>
</organism>
<evidence type="ECO:0000313" key="2">
    <source>
        <dbReference type="Proteomes" id="UP001163046"/>
    </source>
</evidence>